<accession>A0AAD7GJW6</accession>
<dbReference type="Proteomes" id="UP001221757">
    <property type="component" value="Unassembled WGS sequence"/>
</dbReference>
<protein>
    <submittedName>
        <fullName evidence="1">Uncharacterized protein</fullName>
    </submittedName>
</protein>
<comment type="caution">
    <text evidence="1">The sequence shown here is derived from an EMBL/GenBank/DDBJ whole genome shotgun (WGS) entry which is preliminary data.</text>
</comment>
<sequence>MTYIWLSPTNSNRPFSAWAEARRRRAEPGDWGGAARSRAHFRARPWFVDLGLPLERFLLHTARQQHTKVTNGEEHLVIYQVGPQRGLAHARGAHETRALLAGGDLCEGGREAPGDVAHHQDGWDGELFLGRGSRKYAGISDGAYEIKCGDTEARDGAEARGAKSLVFDSLEVTLERDERFEEDKEDKDEDEAVDVVEFTLDIDERRQRQRDGMREGADSMDARAIARVAQPSGSSRSDKALVAMSNIAVSNIVVSNMATVRLSAERLGGASDSEIECSDGADGATAV</sequence>
<proteinExistence type="predicted"/>
<evidence type="ECO:0000313" key="2">
    <source>
        <dbReference type="Proteomes" id="UP001221757"/>
    </source>
</evidence>
<name>A0AAD7GJW6_MYCRO</name>
<organism evidence="1 2">
    <name type="scientific">Mycena rosella</name>
    <name type="common">Pink bonnet</name>
    <name type="synonym">Agaricus rosellus</name>
    <dbReference type="NCBI Taxonomy" id="1033263"/>
    <lineage>
        <taxon>Eukaryota</taxon>
        <taxon>Fungi</taxon>
        <taxon>Dikarya</taxon>
        <taxon>Basidiomycota</taxon>
        <taxon>Agaricomycotina</taxon>
        <taxon>Agaricomycetes</taxon>
        <taxon>Agaricomycetidae</taxon>
        <taxon>Agaricales</taxon>
        <taxon>Marasmiineae</taxon>
        <taxon>Mycenaceae</taxon>
        <taxon>Mycena</taxon>
    </lineage>
</organism>
<keyword evidence="2" id="KW-1185">Reference proteome</keyword>
<evidence type="ECO:0000313" key="1">
    <source>
        <dbReference type="EMBL" id="KAJ7691407.1"/>
    </source>
</evidence>
<dbReference type="AlphaFoldDB" id="A0AAD7GJW6"/>
<dbReference type="EMBL" id="JARKIE010000058">
    <property type="protein sequence ID" value="KAJ7691407.1"/>
    <property type="molecule type" value="Genomic_DNA"/>
</dbReference>
<reference evidence="1" key="1">
    <citation type="submission" date="2023-03" db="EMBL/GenBank/DDBJ databases">
        <title>Massive genome expansion in bonnet fungi (Mycena s.s.) driven by repeated elements and novel gene families across ecological guilds.</title>
        <authorList>
            <consortium name="Lawrence Berkeley National Laboratory"/>
            <person name="Harder C.B."/>
            <person name="Miyauchi S."/>
            <person name="Viragh M."/>
            <person name="Kuo A."/>
            <person name="Thoen E."/>
            <person name="Andreopoulos B."/>
            <person name="Lu D."/>
            <person name="Skrede I."/>
            <person name="Drula E."/>
            <person name="Henrissat B."/>
            <person name="Morin E."/>
            <person name="Kohler A."/>
            <person name="Barry K."/>
            <person name="LaButti K."/>
            <person name="Morin E."/>
            <person name="Salamov A."/>
            <person name="Lipzen A."/>
            <person name="Mereny Z."/>
            <person name="Hegedus B."/>
            <person name="Baldrian P."/>
            <person name="Stursova M."/>
            <person name="Weitz H."/>
            <person name="Taylor A."/>
            <person name="Grigoriev I.V."/>
            <person name="Nagy L.G."/>
            <person name="Martin F."/>
            <person name="Kauserud H."/>
        </authorList>
    </citation>
    <scope>NUCLEOTIDE SEQUENCE</scope>
    <source>
        <strain evidence="1">CBHHK067</strain>
    </source>
</reference>
<gene>
    <name evidence="1" type="ORF">B0H17DRAFT_1133715</name>
</gene>